<evidence type="ECO:0000313" key="3">
    <source>
        <dbReference type="Proteomes" id="UP001432027"/>
    </source>
</evidence>
<keyword evidence="3" id="KW-1185">Reference proteome</keyword>
<accession>A0AAV5TFZ6</accession>
<protein>
    <recommendedName>
        <fullName evidence="4">Dehydrogenase</fullName>
    </recommendedName>
</protein>
<comment type="caution">
    <text evidence="2">The sequence shown here is derived from an EMBL/GenBank/DDBJ whole genome shotgun (WGS) entry which is preliminary data.</text>
</comment>
<dbReference type="InterPro" id="IPR002347">
    <property type="entry name" value="SDR_fam"/>
</dbReference>
<evidence type="ECO:0000313" key="2">
    <source>
        <dbReference type="EMBL" id="GMS92488.1"/>
    </source>
</evidence>
<dbReference type="InterPro" id="IPR036291">
    <property type="entry name" value="NAD(P)-bd_dom_sf"/>
</dbReference>
<dbReference type="SUPFAM" id="SSF51735">
    <property type="entry name" value="NAD(P)-binding Rossmann-fold domains"/>
    <property type="match status" value="1"/>
</dbReference>
<gene>
    <name evidence="2" type="ORF">PENTCL1PPCAC_14663</name>
</gene>
<proteinExistence type="predicted"/>
<dbReference type="PANTHER" id="PTHR44115">
    <property type="entry name" value="PROTEIN CBG09704"/>
    <property type="match status" value="1"/>
</dbReference>
<dbReference type="FunFam" id="3.40.50.720:FF:000084">
    <property type="entry name" value="Short-chain dehydrogenase reductase"/>
    <property type="match status" value="1"/>
</dbReference>
<evidence type="ECO:0000256" key="1">
    <source>
        <dbReference type="SAM" id="SignalP"/>
    </source>
</evidence>
<dbReference type="AlphaFoldDB" id="A0AAV5TFZ6"/>
<dbReference type="PRINTS" id="PR00081">
    <property type="entry name" value="GDHRDH"/>
</dbReference>
<keyword evidence="1" id="KW-0732">Signal</keyword>
<dbReference type="PRINTS" id="PR00080">
    <property type="entry name" value="SDRFAMILY"/>
</dbReference>
<dbReference type="EMBL" id="BTSX01000004">
    <property type="protein sequence ID" value="GMS92488.1"/>
    <property type="molecule type" value="Genomic_DNA"/>
</dbReference>
<feature type="signal peptide" evidence="1">
    <location>
        <begin position="1"/>
        <end position="17"/>
    </location>
</feature>
<dbReference type="Proteomes" id="UP001432027">
    <property type="component" value="Unassembled WGS sequence"/>
</dbReference>
<dbReference type="PANTHER" id="PTHR44115:SF4">
    <property type="entry name" value="OXIDOREDUCTASE"/>
    <property type="match status" value="1"/>
</dbReference>
<dbReference type="Pfam" id="PF13561">
    <property type="entry name" value="adh_short_C2"/>
    <property type="match status" value="1"/>
</dbReference>
<name>A0AAV5TFZ6_9BILA</name>
<organism evidence="2 3">
    <name type="scientific">Pristionchus entomophagus</name>
    <dbReference type="NCBI Taxonomy" id="358040"/>
    <lineage>
        <taxon>Eukaryota</taxon>
        <taxon>Metazoa</taxon>
        <taxon>Ecdysozoa</taxon>
        <taxon>Nematoda</taxon>
        <taxon>Chromadorea</taxon>
        <taxon>Rhabditida</taxon>
        <taxon>Rhabditina</taxon>
        <taxon>Diplogasteromorpha</taxon>
        <taxon>Diplogasteroidea</taxon>
        <taxon>Neodiplogasteridae</taxon>
        <taxon>Pristionchus</taxon>
    </lineage>
</organism>
<reference evidence="2" key="1">
    <citation type="submission" date="2023-10" db="EMBL/GenBank/DDBJ databases">
        <title>Genome assembly of Pristionchus species.</title>
        <authorList>
            <person name="Yoshida K."/>
            <person name="Sommer R.J."/>
        </authorList>
    </citation>
    <scope>NUCLEOTIDE SEQUENCE</scope>
    <source>
        <strain evidence="2">RS0144</strain>
    </source>
</reference>
<dbReference type="Gene3D" id="3.40.50.720">
    <property type="entry name" value="NAD(P)-binding Rossmann-like Domain"/>
    <property type="match status" value="1"/>
</dbReference>
<sequence>SVLLMSFFLGKSVIVTGSSNGIGRGTAVLFAKRGAKVTITGRNAVALKETKLLCRDAGAADADILDVLGDITDDTFCAKLVAATVNEFGKLDVLVNNAGGAGDYSKFDKPIEEIPLTDLDKMLDLNLKQVLRISQRAVPHLEKTKGAIVNLTSIGAQLRLSGMPFYSAAHSALDQITVQLAGSLIKKGIRVNSVSPGPVLTNFAIAAGASEAISAKMFADMAKSSPNPQAKAGTPEDIAKVILFLADRSQSEIIVGHILTADGGVSLKNPLFPDV</sequence>
<feature type="chain" id="PRO_5043551605" description="Dehydrogenase" evidence="1">
    <location>
        <begin position="18"/>
        <end position="275"/>
    </location>
</feature>
<evidence type="ECO:0008006" key="4">
    <source>
        <dbReference type="Google" id="ProtNLM"/>
    </source>
</evidence>
<feature type="non-terminal residue" evidence="2">
    <location>
        <position position="1"/>
    </location>
</feature>